<proteinExistence type="predicted"/>
<sequence>MCSSIDGCWSLSIDGGLSLLIDGGLSLSINGGLSLSNDGGLCLPIDVDTNRAGRMWVSCCELLVSHDSHGIAQCSLLCRCRRSMLWRGCRSVLVEIRRSMFEV</sequence>
<dbReference type="Proteomes" id="UP000266723">
    <property type="component" value="Unassembled WGS sequence"/>
</dbReference>
<comment type="caution">
    <text evidence="1">The sequence shown here is derived from an EMBL/GenBank/DDBJ whole genome shotgun (WGS) entry which is preliminary data.</text>
</comment>
<accession>A0ABQ7C3A5</accession>
<organism evidence="1 2">
    <name type="scientific">Brassica cretica</name>
    <name type="common">Mustard</name>
    <dbReference type="NCBI Taxonomy" id="69181"/>
    <lineage>
        <taxon>Eukaryota</taxon>
        <taxon>Viridiplantae</taxon>
        <taxon>Streptophyta</taxon>
        <taxon>Embryophyta</taxon>
        <taxon>Tracheophyta</taxon>
        <taxon>Spermatophyta</taxon>
        <taxon>Magnoliopsida</taxon>
        <taxon>eudicotyledons</taxon>
        <taxon>Gunneridae</taxon>
        <taxon>Pentapetalae</taxon>
        <taxon>rosids</taxon>
        <taxon>malvids</taxon>
        <taxon>Brassicales</taxon>
        <taxon>Brassicaceae</taxon>
        <taxon>Brassiceae</taxon>
        <taxon>Brassica</taxon>
    </lineage>
</organism>
<dbReference type="EMBL" id="QGKV02000832">
    <property type="protein sequence ID" value="KAF3546180.1"/>
    <property type="molecule type" value="Genomic_DNA"/>
</dbReference>
<name>A0ABQ7C3A5_BRACR</name>
<keyword evidence="2" id="KW-1185">Reference proteome</keyword>
<protein>
    <submittedName>
        <fullName evidence="1">Uncharacterized protein</fullName>
    </submittedName>
</protein>
<evidence type="ECO:0000313" key="1">
    <source>
        <dbReference type="EMBL" id="KAF3546180.1"/>
    </source>
</evidence>
<gene>
    <name evidence="1" type="ORF">DY000_02007333</name>
</gene>
<reference evidence="1 2" key="1">
    <citation type="journal article" date="2020" name="BMC Genomics">
        <title>Intraspecific diversification of the crop wild relative Brassica cretica Lam. using demographic model selection.</title>
        <authorList>
            <person name="Kioukis A."/>
            <person name="Michalopoulou V.A."/>
            <person name="Briers L."/>
            <person name="Pirintsos S."/>
            <person name="Studholme D.J."/>
            <person name="Pavlidis P."/>
            <person name="Sarris P.F."/>
        </authorList>
    </citation>
    <scope>NUCLEOTIDE SEQUENCE [LARGE SCALE GENOMIC DNA]</scope>
    <source>
        <strain evidence="2">cv. PFS-1207/04</strain>
    </source>
</reference>
<evidence type="ECO:0000313" key="2">
    <source>
        <dbReference type="Proteomes" id="UP000266723"/>
    </source>
</evidence>